<dbReference type="EMBL" id="LAZR01027608">
    <property type="protein sequence ID" value="KKL65208.1"/>
    <property type="molecule type" value="Genomic_DNA"/>
</dbReference>
<feature type="domain" description="Tc1-like transposase DDE" evidence="1">
    <location>
        <begin position="14"/>
        <end position="155"/>
    </location>
</feature>
<name>A0A0F9DTN5_9ZZZZ</name>
<reference evidence="2" key="1">
    <citation type="journal article" date="2015" name="Nature">
        <title>Complex archaea that bridge the gap between prokaryotes and eukaryotes.</title>
        <authorList>
            <person name="Spang A."/>
            <person name="Saw J.H."/>
            <person name="Jorgensen S.L."/>
            <person name="Zaremba-Niedzwiedzka K."/>
            <person name="Martijn J."/>
            <person name="Lind A.E."/>
            <person name="van Eijk R."/>
            <person name="Schleper C."/>
            <person name="Guy L."/>
            <person name="Ettema T.J."/>
        </authorList>
    </citation>
    <scope>NUCLEOTIDE SEQUENCE</scope>
</reference>
<feature type="non-terminal residue" evidence="2">
    <location>
        <position position="1"/>
    </location>
</feature>
<dbReference type="InterPro" id="IPR038717">
    <property type="entry name" value="Tc1-like_DDE_dom"/>
</dbReference>
<dbReference type="Pfam" id="PF13358">
    <property type="entry name" value="DDE_3"/>
    <property type="match status" value="1"/>
</dbReference>
<dbReference type="InterPro" id="IPR012337">
    <property type="entry name" value="RNaseH-like_sf"/>
</dbReference>
<evidence type="ECO:0000313" key="2">
    <source>
        <dbReference type="EMBL" id="KKL65208.1"/>
    </source>
</evidence>
<comment type="caution">
    <text evidence="2">The sequence shown here is derived from an EMBL/GenBank/DDBJ whole genome shotgun (WGS) entry which is preliminary data.</text>
</comment>
<protein>
    <recommendedName>
        <fullName evidence="1">Tc1-like transposase DDE domain-containing protein</fullName>
    </recommendedName>
</protein>
<dbReference type="InterPro" id="IPR047655">
    <property type="entry name" value="Transpos_IS630-like"/>
</dbReference>
<dbReference type="GO" id="GO:0003676">
    <property type="term" value="F:nucleic acid binding"/>
    <property type="evidence" value="ECO:0007669"/>
    <property type="project" value="InterPro"/>
</dbReference>
<gene>
    <name evidence="2" type="ORF">LCGC14_2157250</name>
</gene>
<sequence length="199" mass="22881">YLNPPEKALVISADEKSQIQALDRTQPGLPLIPGRCGTMTHDYKRNGTTTLFAAIDMLRGNVIASCMPRHRHQEWIKFLKQIDAETPGELTLHLIVDNYATHKHPKVKAWLKRHKRFHIHFIPTSSSWLNVIERFFRDLDEKRVHRGVFRSVPELIDAVMNYIAHHNSDPKPFVWRKTAAEIIEKVGRARLALNNAATG</sequence>
<dbReference type="AlphaFoldDB" id="A0A0F9DTN5"/>
<dbReference type="Gene3D" id="3.30.420.10">
    <property type="entry name" value="Ribonuclease H-like superfamily/Ribonuclease H"/>
    <property type="match status" value="1"/>
</dbReference>
<proteinExistence type="predicted"/>
<dbReference type="SUPFAM" id="SSF53098">
    <property type="entry name" value="Ribonuclease H-like"/>
    <property type="match status" value="1"/>
</dbReference>
<evidence type="ECO:0000259" key="1">
    <source>
        <dbReference type="Pfam" id="PF13358"/>
    </source>
</evidence>
<dbReference type="NCBIfam" id="NF033545">
    <property type="entry name" value="transpos_IS630"/>
    <property type="match status" value="1"/>
</dbReference>
<accession>A0A0F9DTN5</accession>
<organism evidence="2">
    <name type="scientific">marine sediment metagenome</name>
    <dbReference type="NCBI Taxonomy" id="412755"/>
    <lineage>
        <taxon>unclassified sequences</taxon>
        <taxon>metagenomes</taxon>
        <taxon>ecological metagenomes</taxon>
    </lineage>
</organism>
<dbReference type="InterPro" id="IPR036397">
    <property type="entry name" value="RNaseH_sf"/>
</dbReference>